<dbReference type="PANTHER" id="PTHR45138">
    <property type="entry name" value="REGULATORY COMPONENTS OF SENSORY TRANSDUCTION SYSTEM"/>
    <property type="match status" value="1"/>
</dbReference>
<evidence type="ECO:0000313" key="5">
    <source>
        <dbReference type="Proteomes" id="UP000093173"/>
    </source>
</evidence>
<name>A0A1B9R0E3_9VIBR</name>
<dbReference type="InterPro" id="IPR050469">
    <property type="entry name" value="Diguanylate_Cyclase"/>
</dbReference>
<dbReference type="Proteomes" id="UP000093173">
    <property type="component" value="Unassembled WGS sequence"/>
</dbReference>
<dbReference type="AlphaFoldDB" id="A0A1B9R0E3"/>
<dbReference type="CDD" id="cd01949">
    <property type="entry name" value="GGDEF"/>
    <property type="match status" value="1"/>
</dbReference>
<comment type="catalytic activity">
    <reaction evidence="2">
        <text>2 GTP = 3',3'-c-di-GMP + 2 diphosphate</text>
        <dbReference type="Rhea" id="RHEA:24898"/>
        <dbReference type="ChEBI" id="CHEBI:33019"/>
        <dbReference type="ChEBI" id="CHEBI:37565"/>
        <dbReference type="ChEBI" id="CHEBI:58805"/>
        <dbReference type="EC" id="2.7.7.65"/>
    </reaction>
</comment>
<dbReference type="PROSITE" id="PS50887">
    <property type="entry name" value="GGDEF"/>
    <property type="match status" value="1"/>
</dbReference>
<organism evidence="4 5">
    <name type="scientific">Vibrio genomosp. F10</name>
    <dbReference type="NCBI Taxonomy" id="723171"/>
    <lineage>
        <taxon>Bacteria</taxon>
        <taxon>Pseudomonadati</taxon>
        <taxon>Pseudomonadota</taxon>
        <taxon>Gammaproteobacteria</taxon>
        <taxon>Vibrionales</taxon>
        <taxon>Vibrionaceae</taxon>
        <taxon>Vibrio</taxon>
    </lineage>
</organism>
<dbReference type="GO" id="GO:0005886">
    <property type="term" value="C:plasma membrane"/>
    <property type="evidence" value="ECO:0007669"/>
    <property type="project" value="TreeGrafter"/>
</dbReference>
<dbReference type="InterPro" id="IPR029787">
    <property type="entry name" value="Nucleotide_cyclase"/>
</dbReference>
<keyword evidence="5" id="KW-1185">Reference proteome</keyword>
<evidence type="ECO:0000259" key="3">
    <source>
        <dbReference type="PROSITE" id="PS50887"/>
    </source>
</evidence>
<proteinExistence type="predicted"/>
<dbReference type="GO" id="GO:0043709">
    <property type="term" value="P:cell adhesion involved in single-species biofilm formation"/>
    <property type="evidence" value="ECO:0007669"/>
    <property type="project" value="TreeGrafter"/>
</dbReference>
<dbReference type="InterPro" id="IPR043128">
    <property type="entry name" value="Rev_trsase/Diguanyl_cyclase"/>
</dbReference>
<dbReference type="PANTHER" id="PTHR45138:SF9">
    <property type="entry name" value="DIGUANYLATE CYCLASE DGCM-RELATED"/>
    <property type="match status" value="1"/>
</dbReference>
<feature type="domain" description="GGDEF" evidence="3">
    <location>
        <begin position="21"/>
        <end position="150"/>
    </location>
</feature>
<dbReference type="Gene3D" id="3.30.70.270">
    <property type="match status" value="1"/>
</dbReference>
<dbReference type="EMBL" id="MAJZ01000386">
    <property type="protein sequence ID" value="OCH77251.1"/>
    <property type="molecule type" value="Genomic_DNA"/>
</dbReference>
<evidence type="ECO:0000313" key="4">
    <source>
        <dbReference type="EMBL" id="OCH77251.1"/>
    </source>
</evidence>
<dbReference type="InterPro" id="IPR000160">
    <property type="entry name" value="GGDEF_dom"/>
</dbReference>
<evidence type="ECO:0000256" key="1">
    <source>
        <dbReference type="ARBA" id="ARBA00012528"/>
    </source>
</evidence>
<gene>
    <name evidence="4" type="ORF">A6E14_08000</name>
</gene>
<dbReference type="EC" id="2.7.7.65" evidence="1"/>
<evidence type="ECO:0000256" key="2">
    <source>
        <dbReference type="ARBA" id="ARBA00034247"/>
    </source>
</evidence>
<accession>A0A1B9R0E3</accession>
<dbReference type="Pfam" id="PF00990">
    <property type="entry name" value="GGDEF"/>
    <property type="match status" value="1"/>
</dbReference>
<dbReference type="GO" id="GO:1902201">
    <property type="term" value="P:negative regulation of bacterial-type flagellum-dependent cell motility"/>
    <property type="evidence" value="ECO:0007669"/>
    <property type="project" value="TreeGrafter"/>
</dbReference>
<reference evidence="5" key="1">
    <citation type="submission" date="2016-06" db="EMBL/GenBank/DDBJ databases">
        <authorList>
            <person name="Hehemann J.-H."/>
            <person name="Arevalo P."/>
            <person name="Datta M.S."/>
            <person name="Polz M.F."/>
        </authorList>
    </citation>
    <scope>NUCLEOTIDE SEQUENCE [LARGE SCALE GENOMIC DNA]</scope>
    <source>
        <strain evidence="5">9CSC122</strain>
    </source>
</reference>
<comment type="caution">
    <text evidence="4">The sequence shown here is derived from an EMBL/GenBank/DDBJ whole genome shotgun (WGS) entry which is preliminary data.</text>
</comment>
<dbReference type="GO" id="GO:0052621">
    <property type="term" value="F:diguanylate cyclase activity"/>
    <property type="evidence" value="ECO:0007669"/>
    <property type="project" value="UniProtKB-EC"/>
</dbReference>
<dbReference type="SMART" id="SM00267">
    <property type="entry name" value="GGDEF"/>
    <property type="match status" value="1"/>
</dbReference>
<dbReference type="NCBIfam" id="TIGR00254">
    <property type="entry name" value="GGDEF"/>
    <property type="match status" value="1"/>
</dbReference>
<dbReference type="SUPFAM" id="SSF55073">
    <property type="entry name" value="Nucleotide cyclase"/>
    <property type="match status" value="1"/>
</dbReference>
<sequence length="150" mass="17001">MTGLLNRRGFDVFLSRRRAERMFALAIFDIDDFKRVNDKYGHDVGDDVICYMANQLDKNIRSNDAAARFGGEEFVVYIEGNDEKQLRKALDRVTLAITQHSKQAVKTGFTVSGGVEIVTPSFNIDFPQLIKNADEKLYKAKTSGKNQLVY</sequence>
<protein>
    <recommendedName>
        <fullName evidence="1">diguanylate cyclase</fullName>
        <ecNumber evidence="1">2.7.7.65</ecNumber>
    </recommendedName>
</protein>